<feature type="coiled-coil region" evidence="2">
    <location>
        <begin position="274"/>
        <end position="301"/>
    </location>
</feature>
<feature type="coiled-coil region" evidence="2">
    <location>
        <begin position="525"/>
        <end position="718"/>
    </location>
</feature>
<dbReference type="GO" id="GO:0016301">
    <property type="term" value="F:kinase activity"/>
    <property type="evidence" value="ECO:0007669"/>
    <property type="project" value="UniProtKB-KW"/>
</dbReference>
<reference evidence="5 6" key="1">
    <citation type="journal article" date="2018" name="Sci. Rep.">
        <title>A complete Leishmania donovani reference genome identifies novel genetic variations associated with virulence.</title>
        <authorList>
            <person name="Lypaczewski P."/>
            <person name="Hoshizaki J."/>
            <person name="Zhang W.-W."/>
            <person name="McCall L.-I."/>
            <person name="Torcivia-Rodriguez J."/>
            <person name="Simonyan V."/>
            <person name="Kaur A."/>
            <person name="Dewar K."/>
            <person name="Matlashewski G."/>
        </authorList>
    </citation>
    <scope>NUCLEOTIDE SEQUENCE [LARGE SCALE GENOMIC DNA]</scope>
    <source>
        <strain evidence="5 6">LdCL</strain>
    </source>
</reference>
<dbReference type="SUPFAM" id="SSF82185">
    <property type="entry name" value="Histone H3 K4-specific methyltransferase SET7/9 N-terminal domain"/>
    <property type="match status" value="2"/>
</dbReference>
<dbReference type="FunFam" id="2.20.110.10:FF:000002">
    <property type="entry name" value="Phosphatidylinositol 4-phosphate 5-kinase 8"/>
    <property type="match status" value="1"/>
</dbReference>
<dbReference type="SMART" id="SM00698">
    <property type="entry name" value="MORN"/>
    <property type="match status" value="7"/>
</dbReference>
<dbReference type="GO" id="GO:0005524">
    <property type="term" value="F:ATP binding"/>
    <property type="evidence" value="ECO:0007669"/>
    <property type="project" value="InterPro"/>
</dbReference>
<feature type="domain" description="Kinesin motor" evidence="4">
    <location>
        <begin position="737"/>
        <end position="1050"/>
    </location>
</feature>
<dbReference type="GO" id="GO:0003777">
    <property type="term" value="F:microtubule motor activity"/>
    <property type="evidence" value="ECO:0007669"/>
    <property type="project" value="InterPro"/>
</dbReference>
<accession>A0A3S7X4W4</accession>
<dbReference type="InterPro" id="IPR003409">
    <property type="entry name" value="MORN"/>
</dbReference>
<feature type="compositionally biased region" description="Polar residues" evidence="3">
    <location>
        <begin position="23"/>
        <end position="33"/>
    </location>
</feature>
<evidence type="ECO:0000313" key="5">
    <source>
        <dbReference type="EMBL" id="AYU81486.1"/>
    </source>
</evidence>
<dbReference type="InterPro" id="IPR027417">
    <property type="entry name" value="P-loop_NTPase"/>
</dbReference>
<feature type="coiled-coil region" evidence="2">
    <location>
        <begin position="421"/>
        <end position="480"/>
    </location>
</feature>
<dbReference type="InterPro" id="IPR001752">
    <property type="entry name" value="Kinesin_motor_dom"/>
</dbReference>
<sequence>MSINSSAQAAAPAPATPKGSASDTGGTLTTAGNEPTVKKKKKLLNGANIKFTFPSGATYEGSFRDGRVEGYGVYTYAKTGDVYEGEWKADLKHGQGCYTFANGDKYTGQWYMGKKQGKGQFVFVNGNEYVGSWRRNEMNGYGLFLLASNGDRYEGYWNEGVRQGEGRLYYGNGDLYDGEWCSGQQQGLGVFLQSNDDLYCGQWDAGVMDGKGVLREKGILFLVEYVGGYLISKQRQSDALDETEKEWAPAYRHYLAWIERHQAPAASTLTAKEHNKLRDELQAALAENSILRKRLEDLLALHRPKALSDNSGGESPSTFLSAALEEAGAEYWKESLRKLESRLKLLECTLAERVVEVRKLREQLKKSDAKVRELELEDTRRKVWLRGTKDKSAKETPLFNAQAPSAPPGLLDMDIIDANEVDQLREQNAGLMRLNEELQRKASFLATENAKLALKEEAAEEQYDKLMEEVERLRVTLKNEGRVNMSIEPLKTGDIAATAAVSESVAVGVSSPVLPPFSPEMSLAHEELQQRLMQANQLNIELRLRMGKLERTAQSKPSVAELSSFTPEASELARENEMLRSVVASLKAELAVMQSGLNDAKQQIALAHQRQVELEESMKMITHRKAANPQLHEALERKSARIANLELENAELARLLDETRADLEERQAISLETKQQSSFGSSTVGGALNELEFAQKEVKKLQRRIKKFTGERNSVTEQVYELQMRLARTDRTLSALQGRVTVFASIAGDGISGAAVADVAARVDTTDSTKLVVCDCGEETTYQYDYCFDKDASVEQVFAELCGPLAFVWSGYQLALMTVGGFRSGKTGLVKEILPLFTKYLSKEAGEKPQRLFFSFTYRVAVVEISARGGFDCASGDNVTEVCCDSNGFVQPKNVRFVDCTSGSIPIVIDNLLAKRRQHYNGRSHTWIQLQCVRTSVAHQCQTVGRLTIFDWCGSALLASQKKDIESARFANASSQGLRDLATALAGELPVIPYTKSVETSLLFDLLGGNSITAVVGRIRSSTEHIEETLRTLHVLTSLFGVCNGPLVPDNQTSDEIRWQGLVAALCSDHQAERELKAVENIRDF</sequence>
<evidence type="ECO:0000259" key="4">
    <source>
        <dbReference type="SMART" id="SM00129"/>
    </source>
</evidence>
<organism evidence="5 6">
    <name type="scientific">Leishmania donovani</name>
    <dbReference type="NCBI Taxonomy" id="5661"/>
    <lineage>
        <taxon>Eukaryota</taxon>
        <taxon>Discoba</taxon>
        <taxon>Euglenozoa</taxon>
        <taxon>Kinetoplastea</taxon>
        <taxon>Metakinetoplastina</taxon>
        <taxon>Trypanosomatida</taxon>
        <taxon>Trypanosomatidae</taxon>
        <taxon>Leishmaniinae</taxon>
        <taxon>Leishmania</taxon>
    </lineage>
</organism>
<dbReference type="Gene3D" id="3.40.850.10">
    <property type="entry name" value="Kinesin motor domain"/>
    <property type="match status" value="1"/>
</dbReference>
<dbReference type="Pfam" id="PF02493">
    <property type="entry name" value="MORN"/>
    <property type="match status" value="7"/>
</dbReference>
<evidence type="ECO:0000313" key="6">
    <source>
        <dbReference type="Proteomes" id="UP000274082"/>
    </source>
</evidence>
<keyword evidence="2" id="KW-0175">Coiled coil</keyword>
<proteinExistence type="predicted"/>
<dbReference type="InterPro" id="IPR036961">
    <property type="entry name" value="Kinesin_motor_dom_sf"/>
</dbReference>
<dbReference type="OrthoDB" id="270720at2759"/>
<dbReference type="Gene3D" id="2.20.110.10">
    <property type="entry name" value="Histone H3 K4-specific methyltransferase SET7/9 N-terminal domain"/>
    <property type="match status" value="2"/>
</dbReference>
<dbReference type="GO" id="GO:0008017">
    <property type="term" value="F:microtubule binding"/>
    <property type="evidence" value="ECO:0007669"/>
    <property type="project" value="InterPro"/>
</dbReference>
<dbReference type="SUPFAM" id="SSF52540">
    <property type="entry name" value="P-loop containing nucleoside triphosphate hydrolases"/>
    <property type="match status" value="1"/>
</dbReference>
<dbReference type="VEuPathDB" id="TriTrypDB:LdBPK_312790.1"/>
<name>A0A3S7X4W4_LEIDO</name>
<dbReference type="Pfam" id="PF00225">
    <property type="entry name" value="Kinesin"/>
    <property type="match status" value="1"/>
</dbReference>
<feature type="compositionally biased region" description="Low complexity" evidence="3">
    <location>
        <begin position="1"/>
        <end position="22"/>
    </location>
</feature>
<protein>
    <submittedName>
        <fullName evidence="5">Phosphatidylinositol-4-phosphate 5-kinase-like protein</fullName>
    </submittedName>
</protein>
<feature type="region of interest" description="Disordered" evidence="3">
    <location>
        <begin position="1"/>
        <end position="34"/>
    </location>
</feature>
<dbReference type="SMART" id="SM00129">
    <property type="entry name" value="KISc"/>
    <property type="match status" value="1"/>
</dbReference>
<dbReference type="VEuPathDB" id="TriTrypDB:LDHU3_31.4910"/>
<dbReference type="AlphaFoldDB" id="A0A3S7X4W4"/>
<dbReference type="Proteomes" id="UP000274082">
    <property type="component" value="Chromosome 31"/>
</dbReference>
<evidence type="ECO:0000256" key="3">
    <source>
        <dbReference type="SAM" id="MobiDB-lite"/>
    </source>
</evidence>
<dbReference type="PANTHER" id="PTHR23084">
    <property type="entry name" value="PHOSPHATIDYLINOSITOL-4-PHOSPHATE 5-KINASE RELATED"/>
    <property type="match status" value="1"/>
</dbReference>
<keyword evidence="6" id="KW-1185">Reference proteome</keyword>
<dbReference type="EMBL" id="CP029530">
    <property type="protein sequence ID" value="AYU81486.1"/>
    <property type="molecule type" value="Genomic_DNA"/>
</dbReference>
<dbReference type="VEuPathDB" id="TriTrypDB:LdCL_310036000"/>
<evidence type="ECO:0000256" key="1">
    <source>
        <dbReference type="ARBA" id="ARBA00022737"/>
    </source>
</evidence>
<dbReference type="GO" id="GO:0007018">
    <property type="term" value="P:microtubule-based movement"/>
    <property type="evidence" value="ECO:0007669"/>
    <property type="project" value="InterPro"/>
</dbReference>
<dbReference type="PANTHER" id="PTHR23084:SF263">
    <property type="entry name" value="MORN REPEAT-CONTAINING PROTEIN 1"/>
    <property type="match status" value="1"/>
</dbReference>
<evidence type="ECO:0000256" key="2">
    <source>
        <dbReference type="SAM" id="Coils"/>
    </source>
</evidence>
<keyword evidence="1" id="KW-0677">Repeat</keyword>
<gene>
    <name evidence="5" type="ORF">LdCL_310036000</name>
</gene>